<protein>
    <submittedName>
        <fullName evidence="1">Uncharacterized protein</fullName>
    </submittedName>
</protein>
<evidence type="ECO:0000313" key="1">
    <source>
        <dbReference type="EMBL" id="PJE64913.1"/>
    </source>
</evidence>
<dbReference type="EMBL" id="PFEF01000001">
    <property type="protein sequence ID" value="PJE64913.1"/>
    <property type="molecule type" value="Genomic_DNA"/>
</dbReference>
<dbReference type="AlphaFoldDB" id="A0A2M8KYD8"/>
<gene>
    <name evidence="1" type="ORF">COU90_00135</name>
</gene>
<name>A0A2M8KYD8_9BACT</name>
<accession>A0A2M8KYD8</accession>
<proteinExistence type="predicted"/>
<dbReference type="Proteomes" id="UP000229098">
    <property type="component" value="Unassembled WGS sequence"/>
</dbReference>
<evidence type="ECO:0000313" key="2">
    <source>
        <dbReference type="Proteomes" id="UP000229098"/>
    </source>
</evidence>
<reference evidence="2" key="1">
    <citation type="submission" date="2017-09" db="EMBL/GenBank/DDBJ databases">
        <title>Depth-based differentiation of microbial function through sediment-hosted aquifers and enrichment of novel symbionts in the deep terrestrial subsurface.</title>
        <authorList>
            <person name="Probst A.J."/>
            <person name="Ladd B."/>
            <person name="Jarett J.K."/>
            <person name="Geller-Mcgrath D.E."/>
            <person name="Sieber C.M.K."/>
            <person name="Emerson J.B."/>
            <person name="Anantharaman K."/>
            <person name="Thomas B.C."/>
            <person name="Malmstrom R."/>
            <person name="Stieglmeier M."/>
            <person name="Klingl A."/>
            <person name="Woyke T."/>
            <person name="Ryan C.M."/>
            <person name="Banfield J.F."/>
        </authorList>
    </citation>
    <scope>NUCLEOTIDE SEQUENCE [LARGE SCALE GENOMIC DNA]</scope>
</reference>
<sequence>MEVVMKGTETDLSVHVHIVYPPRPGIVCACTDCRTHLREGKAIIELTQGIRCFILEKPHTVHCCGAMRHVPFTFKSIRGASRFAKRLRRRLQNPHVFSNLRVIPGSLVTQYFKS</sequence>
<comment type="caution">
    <text evidence="1">The sequence shown here is derived from an EMBL/GenBank/DDBJ whole genome shotgun (WGS) entry which is preliminary data.</text>
</comment>
<organism evidence="1 2">
    <name type="scientific">Candidatus Ryanbacteria bacterium CG10_big_fil_rev_8_21_14_0_10_43_42</name>
    <dbReference type="NCBI Taxonomy" id="1974864"/>
    <lineage>
        <taxon>Bacteria</taxon>
        <taxon>Candidatus Ryaniibacteriota</taxon>
    </lineage>
</organism>